<protein>
    <submittedName>
        <fullName evidence="2">Uncharacterized protein</fullName>
    </submittedName>
</protein>
<dbReference type="RefSeq" id="XP_007918736.1">
    <property type="nucleotide sequence ID" value="XM_007920545.1"/>
</dbReference>
<gene>
    <name evidence="2" type="ORF">UCRPA7_8018</name>
</gene>
<evidence type="ECO:0000256" key="1">
    <source>
        <dbReference type="SAM" id="MobiDB-lite"/>
    </source>
</evidence>
<dbReference type="Proteomes" id="UP000014074">
    <property type="component" value="Unassembled WGS sequence"/>
</dbReference>
<feature type="compositionally biased region" description="Low complexity" evidence="1">
    <location>
        <begin position="50"/>
        <end position="76"/>
    </location>
</feature>
<accession>R8BB09</accession>
<name>R8BB09_PHAM7</name>
<keyword evidence="3" id="KW-1185">Reference proteome</keyword>
<proteinExistence type="predicted"/>
<dbReference type="GeneID" id="19328831"/>
<dbReference type="HOGENOM" id="CLU_110315_0_0_1"/>
<reference evidence="3" key="1">
    <citation type="journal article" date="2013" name="Genome Announc.">
        <title>Draft genome sequence of the ascomycete Phaeoacremonium aleophilum strain UCR-PA7, a causal agent of the esca disease complex in grapevines.</title>
        <authorList>
            <person name="Blanco-Ulate B."/>
            <person name="Rolshausen P."/>
            <person name="Cantu D."/>
        </authorList>
    </citation>
    <scope>NUCLEOTIDE SEQUENCE [LARGE SCALE GENOMIC DNA]</scope>
    <source>
        <strain evidence="3">UCR-PA7</strain>
    </source>
</reference>
<dbReference type="KEGG" id="tmn:UCRPA7_8018"/>
<sequence length="117" mass="13143">MAPGLIERLQQKIELFRLEQRYTRRRHRRSTFVSNAVYVDGEYIYNTPNTTGSSSATSSTKHSQQSTGSAASASASPEKPGKRLNRFSSMPGFGSLAKRDNTVQDWRTTRVSVDEVR</sequence>
<dbReference type="OrthoDB" id="5285218at2759"/>
<dbReference type="EMBL" id="KB933334">
    <property type="protein sequence ID" value="EON96490.1"/>
    <property type="molecule type" value="Genomic_DNA"/>
</dbReference>
<dbReference type="eggNOG" id="ENOG502SG78">
    <property type="taxonomic scope" value="Eukaryota"/>
</dbReference>
<evidence type="ECO:0000313" key="2">
    <source>
        <dbReference type="EMBL" id="EON96490.1"/>
    </source>
</evidence>
<dbReference type="AlphaFoldDB" id="R8BB09"/>
<organism evidence="2 3">
    <name type="scientific">Phaeoacremonium minimum (strain UCR-PA7)</name>
    <name type="common">Esca disease fungus</name>
    <name type="synonym">Togninia minima</name>
    <dbReference type="NCBI Taxonomy" id="1286976"/>
    <lineage>
        <taxon>Eukaryota</taxon>
        <taxon>Fungi</taxon>
        <taxon>Dikarya</taxon>
        <taxon>Ascomycota</taxon>
        <taxon>Pezizomycotina</taxon>
        <taxon>Sordariomycetes</taxon>
        <taxon>Sordariomycetidae</taxon>
        <taxon>Togniniales</taxon>
        <taxon>Togniniaceae</taxon>
        <taxon>Phaeoacremonium</taxon>
    </lineage>
</organism>
<evidence type="ECO:0000313" key="3">
    <source>
        <dbReference type="Proteomes" id="UP000014074"/>
    </source>
</evidence>
<feature type="region of interest" description="Disordered" evidence="1">
    <location>
        <begin position="44"/>
        <end position="117"/>
    </location>
</feature>